<gene>
    <name evidence="1" type="ORF">CYMTET_27109</name>
</gene>
<sequence>MPSTMVATTTTPSLLMATIRKMLTKWTITKVAILWELLLSSAKGWGTSVWLAAVVVSSEAMTAQSSARRQANLGDDCVPRGVWDAQTSVESVLRLPSSFRNFARVRGSSFVLTRLWFMLSMMKA</sequence>
<proteinExistence type="predicted"/>
<protein>
    <submittedName>
        <fullName evidence="1">Uncharacterized protein</fullName>
    </submittedName>
</protein>
<accession>A0AAE0FQD7</accession>
<evidence type="ECO:0000313" key="1">
    <source>
        <dbReference type="EMBL" id="KAK3264127.1"/>
    </source>
</evidence>
<dbReference type="Proteomes" id="UP001190700">
    <property type="component" value="Unassembled WGS sequence"/>
</dbReference>
<dbReference type="AlphaFoldDB" id="A0AAE0FQD7"/>
<evidence type="ECO:0000313" key="2">
    <source>
        <dbReference type="Proteomes" id="UP001190700"/>
    </source>
</evidence>
<organism evidence="1 2">
    <name type="scientific">Cymbomonas tetramitiformis</name>
    <dbReference type="NCBI Taxonomy" id="36881"/>
    <lineage>
        <taxon>Eukaryota</taxon>
        <taxon>Viridiplantae</taxon>
        <taxon>Chlorophyta</taxon>
        <taxon>Pyramimonadophyceae</taxon>
        <taxon>Pyramimonadales</taxon>
        <taxon>Pyramimonadaceae</taxon>
        <taxon>Cymbomonas</taxon>
    </lineage>
</organism>
<dbReference type="EMBL" id="LGRX02014778">
    <property type="protein sequence ID" value="KAK3264127.1"/>
    <property type="molecule type" value="Genomic_DNA"/>
</dbReference>
<reference evidence="1 2" key="1">
    <citation type="journal article" date="2015" name="Genome Biol. Evol.">
        <title>Comparative Genomics of a Bacterivorous Green Alga Reveals Evolutionary Causalities and Consequences of Phago-Mixotrophic Mode of Nutrition.</title>
        <authorList>
            <person name="Burns J.A."/>
            <person name="Paasch A."/>
            <person name="Narechania A."/>
            <person name="Kim E."/>
        </authorList>
    </citation>
    <scope>NUCLEOTIDE SEQUENCE [LARGE SCALE GENOMIC DNA]</scope>
    <source>
        <strain evidence="1 2">PLY_AMNH</strain>
    </source>
</reference>
<keyword evidence="2" id="KW-1185">Reference proteome</keyword>
<comment type="caution">
    <text evidence="1">The sequence shown here is derived from an EMBL/GenBank/DDBJ whole genome shotgun (WGS) entry which is preliminary data.</text>
</comment>
<name>A0AAE0FQD7_9CHLO</name>